<name>A0A2N9HIT2_FAGSY</name>
<protein>
    <recommendedName>
        <fullName evidence="1">DUF7138 domain-containing protein</fullName>
    </recommendedName>
</protein>
<evidence type="ECO:0000313" key="2">
    <source>
        <dbReference type="EMBL" id="SPD11610.1"/>
    </source>
</evidence>
<organism evidence="2">
    <name type="scientific">Fagus sylvatica</name>
    <name type="common">Beechnut</name>
    <dbReference type="NCBI Taxonomy" id="28930"/>
    <lineage>
        <taxon>Eukaryota</taxon>
        <taxon>Viridiplantae</taxon>
        <taxon>Streptophyta</taxon>
        <taxon>Embryophyta</taxon>
        <taxon>Tracheophyta</taxon>
        <taxon>Spermatophyta</taxon>
        <taxon>Magnoliopsida</taxon>
        <taxon>eudicotyledons</taxon>
        <taxon>Gunneridae</taxon>
        <taxon>Pentapetalae</taxon>
        <taxon>rosids</taxon>
        <taxon>fabids</taxon>
        <taxon>Fagales</taxon>
        <taxon>Fagaceae</taxon>
        <taxon>Fagus</taxon>
    </lineage>
</organism>
<feature type="domain" description="DUF7138" evidence="1">
    <location>
        <begin position="72"/>
        <end position="129"/>
    </location>
</feature>
<reference evidence="2" key="1">
    <citation type="submission" date="2018-02" db="EMBL/GenBank/DDBJ databases">
        <authorList>
            <person name="Cohen D.B."/>
            <person name="Kent A.D."/>
        </authorList>
    </citation>
    <scope>NUCLEOTIDE SEQUENCE</scope>
</reference>
<dbReference type="PANTHER" id="PTHR36351">
    <property type="entry name" value="EMBRYO SAC DEVELOPMENT ARREST 12"/>
    <property type="match status" value="1"/>
</dbReference>
<dbReference type="PANTHER" id="PTHR36351:SF1">
    <property type="entry name" value="EMBRYO SAC DEVELOPMENT ARREST 12"/>
    <property type="match status" value="1"/>
</dbReference>
<gene>
    <name evidence="2" type="ORF">FSB_LOCUS39492</name>
</gene>
<dbReference type="AlphaFoldDB" id="A0A2N9HIT2"/>
<accession>A0A2N9HIT2</accession>
<dbReference type="InterPro" id="IPR055562">
    <property type="entry name" value="DUF7138"/>
</dbReference>
<dbReference type="EMBL" id="OIVN01003487">
    <property type="protein sequence ID" value="SPD11610.1"/>
    <property type="molecule type" value="Genomic_DNA"/>
</dbReference>
<proteinExistence type="predicted"/>
<evidence type="ECO:0000259" key="1">
    <source>
        <dbReference type="Pfam" id="PF23596"/>
    </source>
</evidence>
<dbReference type="Pfam" id="PF23596">
    <property type="entry name" value="DUF7138"/>
    <property type="match status" value="1"/>
</dbReference>
<sequence>MLVKEQAFSDVWGAVKPKSTENIYLLTVKRFDKNRKTVYGKIFRKPFSKTRVSLFSPLSFSLSLLAFLSHLPDFGIKGFQSIISRKIGISPHQFSVYLAVGDEGGGEHQHWKIPVIGKFNFAAISREKEDEERFFLVVLKRSRRERRSQDSDRDASFSGFASAVCGSGHVKREAVGRWVVLLWVFWCGGLPIDVVADCGGLRLFMACGFLNTGDVGFCCGGLLQFVGFCCCDLWVFQHR</sequence>